<dbReference type="Pfam" id="PF02089">
    <property type="entry name" value="Palm_thioest"/>
    <property type="match status" value="1"/>
</dbReference>
<evidence type="ECO:0000256" key="2">
    <source>
        <dbReference type="ARBA" id="ARBA00022737"/>
    </source>
</evidence>
<sequence>MRIRLYFLFILFISLIYLFVYNPQVLKYLTASAQEDPVGLWSVSLFALPYQFANHPLLKTKSKLTIFGGSVPIGITRSIVLSSIINFDSSLNEWKNLSPNMPKSLIWHSAIYKDNYVYILGGTEEPSPAVINSVDSVFRGTVDFNGNITTWVNMTPLPKRLSGGSAVLVGNTIYYSGGGTWSGGWGGLTLSNVIYINKIDSSGNLGLWQTNPVNLPRPLVQHTLVETGKKIVLIGGSYSPWSPSNEVYSAPINPDGTLESWTPLDSLKIPVRYPMVGKVGDLVIVAGGVSTSWATDKVYYSLINSDGDTGQWTLSANKLPKINCCTGSAVWNNTMYITGGHNNTDSPNNYYDTVWYAKINYTSPVPTSTPTPTPPTPVVFLPGLGGSINFKEMFLGQSDPTKWKMTPGANVYDNLLKAFEGNSNFYVFYYDWRKPVLETAQKLNNYIHTTVNPWNNKVDLVGHSLGGLVARTCVQKTENNCYVNKLITVGSPHFGAVDSYPALEGGEIWRTGPIKLGYELLVHYFQRPGETRKETIQRIAPVLKDLLPNFNYLTKNGINLPPSDLSIKNSLLPELQILSSLENKTKTITGRGFNSIEKIILTEPNWIDKLLGNWPDGKPTDKQFTLEGDTSVLVKSSSFTNPLIENFTYDLDHGGIISEKAPLSKIMELLDLELKAGTYDSLNDEENFLVFFVHSPVKISSPDTTPDSYTVDELIIIPSPTNKNYTLNVEGTENGFYSLSVGQIGTESASWQDYYGEAQIGKTQNFEFDINIENPPEDPLLNNQIFHSLEFDTLLNQCKNLTNSQISNQKYKNIILSLLNLISKEKNNPEMALNYVNLLRNTIATLEKQGNLDSALVNQLRKYSSKMASYFEEKAFGNPKITLKTQADSYFNSAKTMLDQMEVLHNFSKTATLIFLEAKEKLSEAQNYLNLERYYQTKILAKNITGLLLEVKILSR</sequence>
<dbReference type="PANTHER" id="PTHR24412:SF469">
    <property type="entry name" value="SI:DKEY-260J18.2 PROTEIN"/>
    <property type="match status" value="1"/>
</dbReference>
<keyword evidence="2" id="KW-0677">Repeat</keyword>
<reference evidence="5" key="1">
    <citation type="submission" date="2017-09" db="EMBL/GenBank/DDBJ databases">
        <title>Depth-based differentiation of microbial function through sediment-hosted aquifers and enrichment of novel symbionts in the deep terrestrial subsurface.</title>
        <authorList>
            <person name="Probst A.J."/>
            <person name="Ladd B."/>
            <person name="Jarett J.K."/>
            <person name="Geller-Mcgrath D.E."/>
            <person name="Sieber C.M.K."/>
            <person name="Emerson J.B."/>
            <person name="Anantharaman K."/>
            <person name="Thomas B.C."/>
            <person name="Malmstrom R."/>
            <person name="Stieglmeier M."/>
            <person name="Klingl A."/>
            <person name="Woyke T."/>
            <person name="Ryan C.M."/>
            <person name="Banfield J.F."/>
        </authorList>
    </citation>
    <scope>NUCLEOTIDE SEQUENCE [LARGE SCALE GENOMIC DNA]</scope>
</reference>
<keyword evidence="3" id="KW-1133">Transmembrane helix</keyword>
<feature type="transmembrane region" description="Helical" evidence="3">
    <location>
        <begin position="5"/>
        <end position="22"/>
    </location>
</feature>
<keyword evidence="3" id="KW-0812">Transmembrane</keyword>
<organism evidence="4 5">
    <name type="scientific">Candidatus Shapirobacteria bacterium CG_4_9_14_0_2_um_filter_40_11</name>
    <dbReference type="NCBI Taxonomy" id="1974876"/>
    <lineage>
        <taxon>Bacteria</taxon>
        <taxon>Candidatus Shapironibacteriota</taxon>
    </lineage>
</organism>
<dbReference type="SUPFAM" id="SSF53474">
    <property type="entry name" value="alpha/beta-Hydrolases"/>
    <property type="match status" value="1"/>
</dbReference>
<dbReference type="Gene3D" id="2.120.10.80">
    <property type="entry name" value="Kelch-type beta propeller"/>
    <property type="match status" value="2"/>
</dbReference>
<dbReference type="AlphaFoldDB" id="A0A2M8EVJ5"/>
<gene>
    <name evidence="4" type="ORF">CO053_00880</name>
</gene>
<accession>A0A2M8EVJ5</accession>
<evidence type="ECO:0000313" key="5">
    <source>
        <dbReference type="Proteomes" id="UP000230885"/>
    </source>
</evidence>
<dbReference type="Proteomes" id="UP000230885">
    <property type="component" value="Unassembled WGS sequence"/>
</dbReference>
<keyword evidence="1" id="KW-0880">Kelch repeat</keyword>
<dbReference type="PANTHER" id="PTHR24412">
    <property type="entry name" value="KELCH PROTEIN"/>
    <property type="match status" value="1"/>
</dbReference>
<dbReference type="InterPro" id="IPR029058">
    <property type="entry name" value="AB_hydrolase_fold"/>
</dbReference>
<protein>
    <recommendedName>
        <fullName evidence="6">PGAP1 family protein</fullName>
    </recommendedName>
</protein>
<dbReference type="EMBL" id="PFSE01000009">
    <property type="protein sequence ID" value="PJC29140.1"/>
    <property type="molecule type" value="Genomic_DNA"/>
</dbReference>
<keyword evidence="3" id="KW-0472">Membrane</keyword>
<dbReference type="SUPFAM" id="SSF117281">
    <property type="entry name" value="Kelch motif"/>
    <property type="match status" value="1"/>
</dbReference>
<dbReference type="InterPro" id="IPR015915">
    <property type="entry name" value="Kelch-typ_b-propeller"/>
</dbReference>
<evidence type="ECO:0000256" key="1">
    <source>
        <dbReference type="ARBA" id="ARBA00022441"/>
    </source>
</evidence>
<dbReference type="Gene3D" id="3.40.50.1820">
    <property type="entry name" value="alpha/beta hydrolase"/>
    <property type="match status" value="1"/>
</dbReference>
<comment type="caution">
    <text evidence="4">The sequence shown here is derived from an EMBL/GenBank/DDBJ whole genome shotgun (WGS) entry which is preliminary data.</text>
</comment>
<proteinExistence type="predicted"/>
<evidence type="ECO:0000313" key="4">
    <source>
        <dbReference type="EMBL" id="PJC29140.1"/>
    </source>
</evidence>
<evidence type="ECO:0008006" key="6">
    <source>
        <dbReference type="Google" id="ProtNLM"/>
    </source>
</evidence>
<name>A0A2M8EVJ5_9BACT</name>
<evidence type="ECO:0000256" key="3">
    <source>
        <dbReference type="SAM" id="Phobius"/>
    </source>
</evidence>